<sequence>MWVSAGANFALGCKILVGMVAPPGASYAQGNKLWAFLDFRVGGIT</sequence>
<accession>C0E2Q1</accession>
<comment type="caution">
    <text evidence="1">The sequence shown here is derived from an EMBL/GenBank/DDBJ whole genome shotgun (WGS) entry which is preliminary data.</text>
</comment>
<gene>
    <name evidence="1" type="ORF">CORMATOL_01256</name>
</gene>
<dbReference type="HOGENOM" id="CLU_3198672_0_0_11"/>
<evidence type="ECO:0000313" key="2">
    <source>
        <dbReference type="Proteomes" id="UP000006247"/>
    </source>
</evidence>
<evidence type="ECO:0000313" key="1">
    <source>
        <dbReference type="EMBL" id="EEG27186.1"/>
    </source>
</evidence>
<reference evidence="1 2" key="1">
    <citation type="submission" date="2009-01" db="EMBL/GenBank/DDBJ databases">
        <authorList>
            <person name="Fulton L."/>
            <person name="Clifton S."/>
            <person name="Chinwalla A.T."/>
            <person name="Mitreva M."/>
            <person name="Sodergren E."/>
            <person name="Weinstock G."/>
            <person name="Clifton S."/>
            <person name="Dooling D.J."/>
            <person name="Fulton B."/>
            <person name="Minx P."/>
            <person name="Pepin K.H."/>
            <person name="Johnson M."/>
            <person name="Bhonagiri V."/>
            <person name="Nash W.E."/>
            <person name="Mardis E.R."/>
            <person name="Wilson R.K."/>
        </authorList>
    </citation>
    <scope>NUCLEOTIDE SEQUENCE [LARGE SCALE GENOMIC DNA]</scope>
    <source>
        <strain evidence="1 2">ATCC 33806</strain>
    </source>
</reference>
<name>C0E2Q1_9CORY</name>
<proteinExistence type="predicted"/>
<dbReference type="Proteomes" id="UP000006247">
    <property type="component" value="Unassembled WGS sequence"/>
</dbReference>
<dbReference type="EMBL" id="ACEB01000020">
    <property type="protein sequence ID" value="EEG27186.1"/>
    <property type="molecule type" value="Genomic_DNA"/>
</dbReference>
<dbReference type="AlphaFoldDB" id="C0E2Q1"/>
<organism evidence="1 2">
    <name type="scientific">Corynebacterium matruchotii ATCC 33806</name>
    <dbReference type="NCBI Taxonomy" id="566549"/>
    <lineage>
        <taxon>Bacteria</taxon>
        <taxon>Bacillati</taxon>
        <taxon>Actinomycetota</taxon>
        <taxon>Actinomycetes</taxon>
        <taxon>Mycobacteriales</taxon>
        <taxon>Corynebacteriaceae</taxon>
        <taxon>Corynebacterium</taxon>
    </lineage>
</organism>
<protein>
    <submittedName>
        <fullName evidence="1">Uncharacterized protein</fullName>
    </submittedName>
</protein>